<protein>
    <submittedName>
        <fullName evidence="3">Uncharacterized protein</fullName>
    </submittedName>
</protein>
<sequence length="189" mass="20837">MAKLFFTLGLILLSSTLAVPTPLPSQQAARESLAQTATPDPPSSAAQRAPRIPFERHANFINRAQDILDRADDDPAMQQWMSWKPPTRQANSGSRGQKRTRPVSPPPNFHSSQRQRKFSEASLAALSDSVCSETSTAALNTPPPGEPTYYPNLKPNMPNAAVDEYHSLFANLNIPDFDSIFDFDMICQP</sequence>
<keyword evidence="4" id="KW-1185">Reference proteome</keyword>
<gene>
    <name evidence="3" type="ORF">IWQ60_010246</name>
</gene>
<proteinExistence type="predicted"/>
<reference evidence="3" key="1">
    <citation type="submission" date="2022-07" db="EMBL/GenBank/DDBJ databases">
        <title>Phylogenomic reconstructions and comparative analyses of Kickxellomycotina fungi.</title>
        <authorList>
            <person name="Reynolds N.K."/>
            <person name="Stajich J.E."/>
            <person name="Barry K."/>
            <person name="Grigoriev I.V."/>
            <person name="Crous P."/>
            <person name="Smith M.E."/>
        </authorList>
    </citation>
    <scope>NUCLEOTIDE SEQUENCE</scope>
    <source>
        <strain evidence="3">RSA 861</strain>
    </source>
</reference>
<organism evidence="3 4">
    <name type="scientific">Tieghemiomyces parasiticus</name>
    <dbReference type="NCBI Taxonomy" id="78921"/>
    <lineage>
        <taxon>Eukaryota</taxon>
        <taxon>Fungi</taxon>
        <taxon>Fungi incertae sedis</taxon>
        <taxon>Zoopagomycota</taxon>
        <taxon>Kickxellomycotina</taxon>
        <taxon>Dimargaritomycetes</taxon>
        <taxon>Dimargaritales</taxon>
        <taxon>Dimargaritaceae</taxon>
        <taxon>Tieghemiomyces</taxon>
    </lineage>
</organism>
<evidence type="ECO:0000313" key="3">
    <source>
        <dbReference type="EMBL" id="KAJ1911218.1"/>
    </source>
</evidence>
<evidence type="ECO:0000313" key="4">
    <source>
        <dbReference type="Proteomes" id="UP001150569"/>
    </source>
</evidence>
<feature type="chain" id="PRO_5040739773" evidence="2">
    <location>
        <begin position="19"/>
        <end position="189"/>
    </location>
</feature>
<feature type="region of interest" description="Disordered" evidence="1">
    <location>
        <begin position="81"/>
        <end position="118"/>
    </location>
</feature>
<name>A0A9W8DNV1_9FUNG</name>
<feature type="region of interest" description="Disordered" evidence="1">
    <location>
        <begin position="28"/>
        <end position="52"/>
    </location>
</feature>
<evidence type="ECO:0000256" key="2">
    <source>
        <dbReference type="SAM" id="SignalP"/>
    </source>
</evidence>
<evidence type="ECO:0000256" key="1">
    <source>
        <dbReference type="SAM" id="MobiDB-lite"/>
    </source>
</evidence>
<dbReference type="EMBL" id="JANBPT010000955">
    <property type="protein sequence ID" value="KAJ1911218.1"/>
    <property type="molecule type" value="Genomic_DNA"/>
</dbReference>
<accession>A0A9W8DNV1</accession>
<comment type="caution">
    <text evidence="3">The sequence shown here is derived from an EMBL/GenBank/DDBJ whole genome shotgun (WGS) entry which is preliminary data.</text>
</comment>
<dbReference type="AlphaFoldDB" id="A0A9W8DNV1"/>
<feature type="signal peptide" evidence="2">
    <location>
        <begin position="1"/>
        <end position="18"/>
    </location>
</feature>
<feature type="compositionally biased region" description="Polar residues" evidence="1">
    <location>
        <begin position="28"/>
        <end position="38"/>
    </location>
</feature>
<keyword evidence="2" id="KW-0732">Signal</keyword>
<dbReference type="Proteomes" id="UP001150569">
    <property type="component" value="Unassembled WGS sequence"/>
</dbReference>